<feature type="transmembrane region" description="Helical" evidence="6">
    <location>
        <begin position="119"/>
        <end position="137"/>
    </location>
</feature>
<dbReference type="EMBL" id="JAPFCC010000001">
    <property type="protein sequence ID" value="MCW7552645.1"/>
    <property type="molecule type" value="Genomic_DNA"/>
</dbReference>
<evidence type="ECO:0000256" key="2">
    <source>
        <dbReference type="ARBA" id="ARBA00022475"/>
    </source>
</evidence>
<organism evidence="7 8">
    <name type="scientific">Endozoicomonas gorgoniicola</name>
    <dbReference type="NCBI Taxonomy" id="1234144"/>
    <lineage>
        <taxon>Bacteria</taxon>
        <taxon>Pseudomonadati</taxon>
        <taxon>Pseudomonadota</taxon>
        <taxon>Gammaproteobacteria</taxon>
        <taxon>Oceanospirillales</taxon>
        <taxon>Endozoicomonadaceae</taxon>
        <taxon>Endozoicomonas</taxon>
    </lineage>
</organism>
<dbReference type="Pfam" id="PF01810">
    <property type="entry name" value="LysE"/>
    <property type="match status" value="1"/>
</dbReference>
<dbReference type="RefSeq" id="WP_262567593.1">
    <property type="nucleotide sequence ID" value="NZ_JAPFCC010000001.1"/>
</dbReference>
<feature type="transmembrane region" description="Helical" evidence="6">
    <location>
        <begin position="68"/>
        <end position="86"/>
    </location>
</feature>
<comment type="caution">
    <text evidence="7">The sequence shown here is derived from an EMBL/GenBank/DDBJ whole genome shotgun (WGS) entry which is preliminary data.</text>
</comment>
<dbReference type="Proteomes" id="UP001209854">
    <property type="component" value="Unassembled WGS sequence"/>
</dbReference>
<dbReference type="PANTHER" id="PTHR30086">
    <property type="entry name" value="ARGININE EXPORTER PROTEIN ARGO"/>
    <property type="match status" value="1"/>
</dbReference>
<dbReference type="PANTHER" id="PTHR30086:SF20">
    <property type="entry name" value="ARGININE EXPORTER PROTEIN ARGO-RELATED"/>
    <property type="match status" value="1"/>
</dbReference>
<protein>
    <submittedName>
        <fullName evidence="7">LysE family translocator</fullName>
    </submittedName>
</protein>
<keyword evidence="2" id="KW-1003">Cell membrane</keyword>
<evidence type="ECO:0000256" key="5">
    <source>
        <dbReference type="ARBA" id="ARBA00023136"/>
    </source>
</evidence>
<name>A0ABT3MTD1_9GAMM</name>
<dbReference type="InterPro" id="IPR001123">
    <property type="entry name" value="LeuE-type"/>
</dbReference>
<feature type="transmembrane region" description="Helical" evidence="6">
    <location>
        <begin position="143"/>
        <end position="167"/>
    </location>
</feature>
<sequence>MDKLVILVGIHFLALASPGPDFIVVLRSSLAGKLRRTLFCCAGIALGVASHLLLAYFGLSLILSQSGFLYSVIVVIGCVWLINMGLSGLKSQGSNFSGVNQIDYSNHFTAFRDGYLTNLLNPKALVYFVSVISPFVRPGEENILYAAVGFIFTIMTFIWFSFLAVSLNTFVVRKLFEKYACYIDRFFSIVILGLACYMLYHEIQKLFV</sequence>
<gene>
    <name evidence="7" type="ORF">NX722_08295</name>
</gene>
<feature type="transmembrane region" description="Helical" evidence="6">
    <location>
        <begin position="38"/>
        <end position="62"/>
    </location>
</feature>
<keyword evidence="3 6" id="KW-0812">Transmembrane</keyword>
<evidence type="ECO:0000256" key="3">
    <source>
        <dbReference type="ARBA" id="ARBA00022692"/>
    </source>
</evidence>
<reference evidence="7 8" key="1">
    <citation type="submission" date="2022-10" db="EMBL/GenBank/DDBJ databases">
        <title>High-quality genome sequences of two octocoral-associated bacteria, Endozoicomonas euniceicola EF212 and Endozoicomonas gorgoniicola PS125.</title>
        <authorList>
            <person name="Chiou Y.-J."/>
            <person name="Chen Y.-H."/>
        </authorList>
    </citation>
    <scope>NUCLEOTIDE SEQUENCE [LARGE SCALE GENOMIC DNA]</scope>
    <source>
        <strain evidence="7 8">PS125</strain>
    </source>
</reference>
<keyword evidence="5 6" id="KW-0472">Membrane</keyword>
<feature type="transmembrane region" description="Helical" evidence="6">
    <location>
        <begin position="6"/>
        <end position="26"/>
    </location>
</feature>
<evidence type="ECO:0000313" key="7">
    <source>
        <dbReference type="EMBL" id="MCW7552645.1"/>
    </source>
</evidence>
<evidence type="ECO:0000256" key="6">
    <source>
        <dbReference type="SAM" id="Phobius"/>
    </source>
</evidence>
<proteinExistence type="predicted"/>
<keyword evidence="8" id="KW-1185">Reference proteome</keyword>
<keyword evidence="4 6" id="KW-1133">Transmembrane helix</keyword>
<evidence type="ECO:0000256" key="4">
    <source>
        <dbReference type="ARBA" id="ARBA00022989"/>
    </source>
</evidence>
<comment type="subcellular location">
    <subcellularLocation>
        <location evidence="1">Cell membrane</location>
        <topology evidence="1">Multi-pass membrane protein</topology>
    </subcellularLocation>
</comment>
<feature type="transmembrane region" description="Helical" evidence="6">
    <location>
        <begin position="179"/>
        <end position="200"/>
    </location>
</feature>
<evidence type="ECO:0000313" key="8">
    <source>
        <dbReference type="Proteomes" id="UP001209854"/>
    </source>
</evidence>
<evidence type="ECO:0000256" key="1">
    <source>
        <dbReference type="ARBA" id="ARBA00004651"/>
    </source>
</evidence>
<accession>A0ABT3MTD1</accession>